<dbReference type="AlphaFoldDB" id="A0A4S2HGP6"/>
<feature type="active site" evidence="12">
    <location>
        <position position="288"/>
    </location>
</feature>
<dbReference type="PANTHER" id="PTHR43722">
    <property type="entry name" value="PROLINE IMINOPEPTIDASE"/>
    <property type="match status" value="1"/>
</dbReference>
<comment type="catalytic activity">
    <reaction evidence="1 11">
        <text>Release of N-terminal proline from a peptide.</text>
        <dbReference type="EC" id="3.4.11.5"/>
    </reaction>
</comment>
<feature type="active site" description="Proton donor" evidence="12">
    <location>
        <position position="316"/>
    </location>
</feature>
<dbReference type="SUPFAM" id="SSF53474">
    <property type="entry name" value="alpha/beta-Hydrolases"/>
    <property type="match status" value="1"/>
</dbReference>
<dbReference type="InterPro" id="IPR002410">
    <property type="entry name" value="Peptidase_S33"/>
</dbReference>
<dbReference type="PRINTS" id="PR00793">
    <property type="entry name" value="PROAMNOPTASE"/>
</dbReference>
<feature type="active site" description="Nucleophile" evidence="12">
    <location>
        <position position="110"/>
    </location>
</feature>
<dbReference type="GO" id="GO:0004177">
    <property type="term" value="F:aminopeptidase activity"/>
    <property type="evidence" value="ECO:0007669"/>
    <property type="project" value="UniProtKB-UniRule"/>
</dbReference>
<evidence type="ECO:0000313" key="14">
    <source>
        <dbReference type="EMBL" id="TGY94782.1"/>
    </source>
</evidence>
<keyword evidence="7 11" id="KW-0963">Cytoplasm</keyword>
<dbReference type="RefSeq" id="WP_135943978.1">
    <property type="nucleotide sequence ID" value="NZ_BMEI01000001.1"/>
</dbReference>
<dbReference type="Proteomes" id="UP000305451">
    <property type="component" value="Unassembled WGS sequence"/>
</dbReference>
<comment type="caution">
    <text evidence="14">The sequence shown here is derived from an EMBL/GenBank/DDBJ whole genome shotgun (WGS) entry which is preliminary data.</text>
</comment>
<accession>A0A4S2HGP6</accession>
<dbReference type="InterPro" id="IPR000073">
    <property type="entry name" value="AB_hydrolase_1"/>
</dbReference>
<evidence type="ECO:0000256" key="7">
    <source>
        <dbReference type="ARBA" id="ARBA00022490"/>
    </source>
</evidence>
<evidence type="ECO:0000256" key="12">
    <source>
        <dbReference type="PIRSR" id="PIRSR006431-1"/>
    </source>
</evidence>
<evidence type="ECO:0000256" key="9">
    <source>
        <dbReference type="ARBA" id="ARBA00022801"/>
    </source>
</evidence>
<dbReference type="InterPro" id="IPR005944">
    <property type="entry name" value="Pro_iminopeptidase"/>
</dbReference>
<keyword evidence="9 11" id="KW-0378">Hydrolase</keyword>
<dbReference type="GO" id="GO:0006508">
    <property type="term" value="P:proteolysis"/>
    <property type="evidence" value="ECO:0007669"/>
    <property type="project" value="UniProtKB-KW"/>
</dbReference>
<dbReference type="Gene3D" id="3.40.50.1820">
    <property type="entry name" value="alpha/beta hydrolase"/>
    <property type="match status" value="1"/>
</dbReference>
<dbReference type="GO" id="GO:0005737">
    <property type="term" value="C:cytoplasm"/>
    <property type="evidence" value="ECO:0007669"/>
    <property type="project" value="UniProtKB-SubCell"/>
</dbReference>
<comment type="subcellular location">
    <subcellularLocation>
        <location evidence="2 11">Cytoplasm</location>
    </subcellularLocation>
</comment>
<dbReference type="PANTHER" id="PTHR43722:SF1">
    <property type="entry name" value="PROLINE IMINOPEPTIDASE"/>
    <property type="match status" value="1"/>
</dbReference>
<dbReference type="PIRSF" id="PIRSF006431">
    <property type="entry name" value="Pept_S33"/>
    <property type="match status" value="1"/>
</dbReference>
<protein>
    <recommendedName>
        <fullName evidence="5 11">Proline iminopeptidase</fullName>
        <shortName evidence="11">PIP</shortName>
        <ecNumber evidence="4 11">3.4.11.5</ecNumber>
    </recommendedName>
    <alternativeName>
        <fullName evidence="10 11">Prolyl aminopeptidase</fullName>
    </alternativeName>
</protein>
<evidence type="ECO:0000256" key="10">
    <source>
        <dbReference type="ARBA" id="ARBA00029605"/>
    </source>
</evidence>
<keyword evidence="6 11" id="KW-0031">Aminopeptidase</keyword>
<feature type="domain" description="AB hydrolase-1" evidence="13">
    <location>
        <begin position="36"/>
        <end position="135"/>
    </location>
</feature>
<comment type="similarity">
    <text evidence="3 11">Belongs to the peptidase S33 family.</text>
</comment>
<proteinExistence type="inferred from homology"/>
<name>A0A4S2HGP6_9PROT</name>
<evidence type="ECO:0000256" key="8">
    <source>
        <dbReference type="ARBA" id="ARBA00022670"/>
    </source>
</evidence>
<evidence type="ECO:0000256" key="5">
    <source>
        <dbReference type="ARBA" id="ARBA00021843"/>
    </source>
</evidence>
<evidence type="ECO:0000259" key="13">
    <source>
        <dbReference type="Pfam" id="PF00561"/>
    </source>
</evidence>
<reference evidence="14 15" key="1">
    <citation type="journal article" date="2013" name="Int. J. Syst. Evol. Microbiol.">
        <title>Marinicauda pacifica gen. nov., sp. nov., a prosthecate alphaproteobacterium of the family Hyphomonadaceae isolated from deep seawater.</title>
        <authorList>
            <person name="Zhang X.Y."/>
            <person name="Li G.W."/>
            <person name="Wang C.S."/>
            <person name="Zhang Y.J."/>
            <person name="Xu X.W."/>
            <person name="Li H."/>
            <person name="Liu A."/>
            <person name="Liu C."/>
            <person name="Xie B.B."/>
            <person name="Qin Q.L."/>
            <person name="Xu Z."/>
            <person name="Chen X.L."/>
            <person name="Zhou B.C."/>
            <person name="Zhang Y.Z."/>
        </authorList>
    </citation>
    <scope>NUCLEOTIDE SEQUENCE [LARGE SCALE GENOMIC DNA]</scope>
    <source>
        <strain evidence="14 15">P-1 km-3</strain>
    </source>
</reference>
<keyword evidence="8 11" id="KW-0645">Protease</keyword>
<evidence type="ECO:0000256" key="1">
    <source>
        <dbReference type="ARBA" id="ARBA00001585"/>
    </source>
</evidence>
<evidence type="ECO:0000256" key="2">
    <source>
        <dbReference type="ARBA" id="ARBA00004496"/>
    </source>
</evidence>
<gene>
    <name evidence="14" type="ORF">E5162_05830</name>
</gene>
<evidence type="ECO:0000256" key="6">
    <source>
        <dbReference type="ARBA" id="ARBA00022438"/>
    </source>
</evidence>
<evidence type="ECO:0000256" key="3">
    <source>
        <dbReference type="ARBA" id="ARBA00010088"/>
    </source>
</evidence>
<evidence type="ECO:0000256" key="4">
    <source>
        <dbReference type="ARBA" id="ARBA00012568"/>
    </source>
</evidence>
<dbReference type="Pfam" id="PF00561">
    <property type="entry name" value="Abhydrolase_1"/>
    <property type="match status" value="1"/>
</dbReference>
<evidence type="ECO:0000256" key="11">
    <source>
        <dbReference type="PIRNR" id="PIRNR006431"/>
    </source>
</evidence>
<dbReference type="InterPro" id="IPR029058">
    <property type="entry name" value="AB_hydrolase_fold"/>
</dbReference>
<organism evidence="14 15">
    <name type="scientific">Marinicauda pacifica</name>
    <dbReference type="NCBI Taxonomy" id="1133559"/>
    <lineage>
        <taxon>Bacteria</taxon>
        <taxon>Pseudomonadati</taxon>
        <taxon>Pseudomonadota</taxon>
        <taxon>Alphaproteobacteria</taxon>
        <taxon>Maricaulales</taxon>
        <taxon>Maricaulaceae</taxon>
        <taxon>Marinicauda</taxon>
    </lineage>
</organism>
<dbReference type="OrthoDB" id="9796770at2"/>
<sequence>MSALYPEITPFETGHLPVGEGHSLYFERSGTQGARAVLFLHGGPGSGSGPRHRRYYDPARFEIVQFDQRGCGRSTPHVSLEANTTAHQIEDIEALRRHLGLERWLVFGPSWGATLAIAYAEAYPDAVEALVVEGVLLGTREECSWWHRPDGAGLIHPDARDWLMRDAPRSVQHDAFTFMDWALEAMRAELAEGAPRLDGLADPQAGPGDVEASLIYRWSAFEEILSWRRMSRADVFKAFKAKGRDWLIAHSLIEAHYFSNACFLDGDALIEGAGRLTMPVDILQTRYDLVCPAQAAWRLHGAVPHSTLQIVTQGGHAMSEPMFKRVREVFDRLAASPAG</sequence>
<dbReference type="EMBL" id="SRXV01000001">
    <property type="protein sequence ID" value="TGY94782.1"/>
    <property type="molecule type" value="Genomic_DNA"/>
</dbReference>
<evidence type="ECO:0000313" key="15">
    <source>
        <dbReference type="Proteomes" id="UP000305451"/>
    </source>
</evidence>
<dbReference type="EC" id="3.4.11.5" evidence="4 11"/>
<keyword evidence="15" id="KW-1185">Reference proteome</keyword>